<dbReference type="PANTHER" id="PTHR11630">
    <property type="entry name" value="DNA REPLICATION LICENSING FACTOR MCM FAMILY MEMBER"/>
    <property type="match status" value="1"/>
</dbReference>
<dbReference type="GO" id="GO:0000724">
    <property type="term" value="P:double-strand break repair via homologous recombination"/>
    <property type="evidence" value="ECO:0007669"/>
    <property type="project" value="TreeGrafter"/>
</dbReference>
<sequence>AGLVCKLDTRCSVLAATNPRGCFDPSQSLSINVAMATPLLSRFDLVLVLLDRKDNEWDRLISSYILEGKDPTKFIEKPDNSPLWSMEKLQAYICYVRQLKPEMSEAANEILVKYYQFQRKAELRSTGRTTVRMLESLVRLCQAHARLMMRSEVTVCDALIVVSLFEISMEGTSLLDGKCPLQSPFPEDPMAEYWRAAHSILIKLNLSETWETEKRRLIEEYQISPAVVEENLNDAKSKETHKALEKTEKILQNIHQRRAVEQTQVCETKKRKNIFERGKKKRKIIQAENSSEDEGLLVFEESFEAYFKENAMEKDENDEKGKNVSDDEDFVSQPSFLSRFRKVFNLPKKPKIATRSLKESKPTHFETKSPEKLSESLIHISTEKTSEFTEENKLDDAENRFQSIAGSSIRTGNNINDSVKSTDGESDSSHKKPLPEKVFPSPRDYINVVTDLSLIDESSLNIIKNTRNKSTEDSLSKEKKGISKLKRFVRSDDDSDDCDSASSSPLLEDVRHSTDYPNKSESIYPVVNKAASDISVKPKSPVCGKTNEIADNKKGESVMNQNPDLKEKITICHQGKSKLIPGPAGSPLVRRGPPPLASKLSFISKLRSRNSNDSQLMSVSNISCNRSVLVRDQRPQLQTVHTAAILSKKLSTEKSVDVGDTARNSVEFQPDKAHSTSGTKSTVNHTSFYVSGKDMTGNSTLTNSTNINPYRPSSSTILESAPKVPVSVTNHSDASPSKDNQKSSAASRSSHSNQSILKRSFKFPKNIRPSSNDPPPPLTSSIGVFDHSLSRSVYNECKSSDDRDIPEDSSVDTTNFGMKGSNSPTLYLGATRDTCETRNFSSTASSVKTDGRESEPFLVSFLKRNMTNNLEPNNSNQESLVPVDSAVSKLKPLFQFKKRFLRDKPNSGGDISLVRQIESYKSSSFSSTVKEETNNTNSSDLSEYANLLPKNSQPLDSDSDFESFLNDLDF</sequence>
<name>A0AA88HWN9_ARTSF</name>
<protein>
    <recommendedName>
        <fullName evidence="5">MCM C-terminal AAA(+) ATPase domain-containing protein</fullName>
    </recommendedName>
</protein>
<dbReference type="EMBL" id="JAVRJZ010000011">
    <property type="protein sequence ID" value="KAK2716448.1"/>
    <property type="molecule type" value="Genomic_DNA"/>
</dbReference>
<evidence type="ECO:0000256" key="1">
    <source>
        <dbReference type="ARBA" id="ARBA00022741"/>
    </source>
</evidence>
<dbReference type="Pfam" id="PF00493">
    <property type="entry name" value="MCM"/>
    <property type="match status" value="1"/>
</dbReference>
<keyword evidence="1" id="KW-0547">Nucleotide-binding</keyword>
<dbReference type="GO" id="GO:0017116">
    <property type="term" value="F:single-stranded DNA helicase activity"/>
    <property type="evidence" value="ECO:0007669"/>
    <property type="project" value="TreeGrafter"/>
</dbReference>
<evidence type="ECO:0000256" key="2">
    <source>
        <dbReference type="ARBA" id="ARBA00022840"/>
    </source>
</evidence>
<reference evidence="6" key="1">
    <citation type="submission" date="2023-07" db="EMBL/GenBank/DDBJ databases">
        <title>Chromosome-level genome assembly of Artemia franciscana.</title>
        <authorList>
            <person name="Jo E."/>
        </authorList>
    </citation>
    <scope>NUCLEOTIDE SEQUENCE</scope>
    <source>
        <tissue evidence="6">Whole body</tissue>
    </source>
</reference>
<dbReference type="InterPro" id="IPR031327">
    <property type="entry name" value="MCM"/>
</dbReference>
<feature type="compositionally biased region" description="Low complexity" evidence="4">
    <location>
        <begin position="742"/>
        <end position="755"/>
    </location>
</feature>
<dbReference type="InterPro" id="IPR001208">
    <property type="entry name" value="MCM_dom"/>
</dbReference>
<evidence type="ECO:0000256" key="3">
    <source>
        <dbReference type="ARBA" id="ARBA00023125"/>
    </source>
</evidence>
<evidence type="ECO:0000313" key="6">
    <source>
        <dbReference type="EMBL" id="KAK2716448.1"/>
    </source>
</evidence>
<dbReference type="Gene3D" id="3.40.50.300">
    <property type="entry name" value="P-loop containing nucleotide triphosphate hydrolases"/>
    <property type="match status" value="1"/>
</dbReference>
<dbReference type="PROSITE" id="PS50051">
    <property type="entry name" value="MCM_2"/>
    <property type="match status" value="1"/>
</dbReference>
<evidence type="ECO:0000313" key="7">
    <source>
        <dbReference type="Proteomes" id="UP001187531"/>
    </source>
</evidence>
<keyword evidence="2" id="KW-0067">ATP-binding</keyword>
<evidence type="ECO:0000259" key="5">
    <source>
        <dbReference type="PROSITE" id="PS50051"/>
    </source>
</evidence>
<dbReference type="GO" id="GO:0016787">
    <property type="term" value="F:hydrolase activity"/>
    <property type="evidence" value="ECO:0007669"/>
    <property type="project" value="UniProtKB-KW"/>
</dbReference>
<feature type="compositionally biased region" description="Basic and acidic residues" evidence="4">
    <location>
        <begin position="420"/>
        <end position="435"/>
    </location>
</feature>
<feature type="compositionally biased region" description="Polar residues" evidence="4">
    <location>
        <begin position="811"/>
        <end position="821"/>
    </location>
</feature>
<keyword evidence="7" id="KW-1185">Reference proteome</keyword>
<dbReference type="GO" id="GO:0003697">
    <property type="term" value="F:single-stranded DNA binding"/>
    <property type="evidence" value="ECO:0007669"/>
    <property type="project" value="TreeGrafter"/>
</dbReference>
<feature type="compositionally biased region" description="Polar residues" evidence="4">
    <location>
        <begin position="696"/>
        <end position="718"/>
    </location>
</feature>
<feature type="compositionally biased region" description="Polar residues" evidence="4">
    <location>
        <begin position="405"/>
        <end position="419"/>
    </location>
</feature>
<dbReference type="PANTHER" id="PTHR11630:SF48">
    <property type="entry name" value="DNA HELICASE MCM9"/>
    <property type="match status" value="1"/>
</dbReference>
<dbReference type="GO" id="GO:0005634">
    <property type="term" value="C:nucleus"/>
    <property type="evidence" value="ECO:0007669"/>
    <property type="project" value="UniProtKB-SubCell"/>
</dbReference>
<dbReference type="InterPro" id="IPR041562">
    <property type="entry name" value="MCM_lid"/>
</dbReference>
<dbReference type="Proteomes" id="UP001187531">
    <property type="component" value="Unassembled WGS sequence"/>
</dbReference>
<dbReference type="GO" id="GO:0042555">
    <property type="term" value="C:MCM complex"/>
    <property type="evidence" value="ECO:0007669"/>
    <property type="project" value="TreeGrafter"/>
</dbReference>
<dbReference type="AlphaFoldDB" id="A0AA88HWN9"/>
<dbReference type="SUPFAM" id="SSF52540">
    <property type="entry name" value="P-loop containing nucleoside triphosphate hydrolases"/>
    <property type="match status" value="1"/>
</dbReference>
<feature type="region of interest" description="Disordered" evidence="4">
    <location>
        <begin position="690"/>
        <end position="821"/>
    </location>
</feature>
<feature type="region of interest" description="Disordered" evidence="4">
    <location>
        <begin position="921"/>
        <end position="960"/>
    </location>
</feature>
<feature type="region of interest" description="Disordered" evidence="4">
    <location>
        <begin position="405"/>
        <end position="440"/>
    </location>
</feature>
<comment type="caution">
    <text evidence="6">The sequence shown here is derived from an EMBL/GenBank/DDBJ whole genome shotgun (WGS) entry which is preliminary data.</text>
</comment>
<feature type="compositionally biased region" description="Polar residues" evidence="4">
    <location>
        <begin position="727"/>
        <end position="738"/>
    </location>
</feature>
<accession>A0AA88HWN9</accession>
<keyword evidence="3" id="KW-0238">DNA-binding</keyword>
<feature type="region of interest" description="Disordered" evidence="4">
    <location>
        <begin position="490"/>
        <end position="515"/>
    </location>
</feature>
<dbReference type="Pfam" id="PF17855">
    <property type="entry name" value="MCM_lid"/>
    <property type="match status" value="1"/>
</dbReference>
<gene>
    <name evidence="6" type="ORF">QYM36_006801</name>
</gene>
<organism evidence="6 7">
    <name type="scientific">Artemia franciscana</name>
    <name type="common">Brine shrimp</name>
    <name type="synonym">Artemia sanfranciscana</name>
    <dbReference type="NCBI Taxonomy" id="6661"/>
    <lineage>
        <taxon>Eukaryota</taxon>
        <taxon>Metazoa</taxon>
        <taxon>Ecdysozoa</taxon>
        <taxon>Arthropoda</taxon>
        <taxon>Crustacea</taxon>
        <taxon>Branchiopoda</taxon>
        <taxon>Anostraca</taxon>
        <taxon>Artemiidae</taxon>
        <taxon>Artemia</taxon>
    </lineage>
</organism>
<feature type="non-terminal residue" evidence="6">
    <location>
        <position position="970"/>
    </location>
</feature>
<proteinExistence type="predicted"/>
<dbReference type="InterPro" id="IPR027417">
    <property type="entry name" value="P-loop_NTPase"/>
</dbReference>
<dbReference type="GO" id="GO:0005524">
    <property type="term" value="F:ATP binding"/>
    <property type="evidence" value="ECO:0007669"/>
    <property type="project" value="UniProtKB-KW"/>
</dbReference>
<evidence type="ECO:0000256" key="4">
    <source>
        <dbReference type="SAM" id="MobiDB-lite"/>
    </source>
</evidence>
<feature type="domain" description="MCM C-terminal AAA(+) ATPase" evidence="5">
    <location>
        <begin position="1"/>
        <end position="65"/>
    </location>
</feature>